<accession>A0ABW5JGF7</accession>
<reference evidence="4" key="1">
    <citation type="journal article" date="2019" name="Int. J. Syst. Evol. Microbiol.">
        <title>The Global Catalogue of Microorganisms (GCM) 10K type strain sequencing project: providing services to taxonomists for standard genome sequencing and annotation.</title>
        <authorList>
            <consortium name="The Broad Institute Genomics Platform"/>
            <consortium name="The Broad Institute Genome Sequencing Center for Infectious Disease"/>
            <person name="Wu L."/>
            <person name="Ma J."/>
        </authorList>
    </citation>
    <scope>NUCLEOTIDE SEQUENCE [LARGE SCALE GENOMIC DNA]</scope>
    <source>
        <strain evidence="4">KCTC 52042</strain>
    </source>
</reference>
<dbReference type="Proteomes" id="UP001597460">
    <property type="component" value="Unassembled WGS sequence"/>
</dbReference>
<dbReference type="Gene3D" id="2.60.40.4070">
    <property type="match status" value="1"/>
</dbReference>
<evidence type="ECO:0000256" key="1">
    <source>
        <dbReference type="SAM" id="SignalP"/>
    </source>
</evidence>
<feature type="domain" description="Secretion system C-terminal sorting" evidence="2">
    <location>
        <begin position="91"/>
        <end position="166"/>
    </location>
</feature>
<protein>
    <submittedName>
        <fullName evidence="3">T9SS type A sorting domain-containing protein</fullName>
    </submittedName>
</protein>
<dbReference type="InterPro" id="IPR026444">
    <property type="entry name" value="Secre_tail"/>
</dbReference>
<keyword evidence="4" id="KW-1185">Reference proteome</keyword>
<evidence type="ECO:0000259" key="2">
    <source>
        <dbReference type="Pfam" id="PF18962"/>
    </source>
</evidence>
<feature type="chain" id="PRO_5046991464" evidence="1">
    <location>
        <begin position="23"/>
        <end position="170"/>
    </location>
</feature>
<dbReference type="Pfam" id="PF18962">
    <property type="entry name" value="Por_Secre_tail"/>
    <property type="match status" value="1"/>
</dbReference>
<proteinExistence type="predicted"/>
<keyword evidence="1" id="KW-0732">Signal</keyword>
<evidence type="ECO:0000313" key="3">
    <source>
        <dbReference type="EMBL" id="MFD2531846.1"/>
    </source>
</evidence>
<comment type="caution">
    <text evidence="3">The sequence shown here is derived from an EMBL/GenBank/DDBJ whole genome shotgun (WGS) entry which is preliminary data.</text>
</comment>
<organism evidence="3 4">
    <name type="scientific">Gracilimonas halophila</name>
    <dbReference type="NCBI Taxonomy" id="1834464"/>
    <lineage>
        <taxon>Bacteria</taxon>
        <taxon>Pseudomonadati</taxon>
        <taxon>Balneolota</taxon>
        <taxon>Balneolia</taxon>
        <taxon>Balneolales</taxon>
        <taxon>Balneolaceae</taxon>
        <taxon>Gracilimonas</taxon>
    </lineage>
</organism>
<dbReference type="EMBL" id="JBHULI010000022">
    <property type="protein sequence ID" value="MFD2531846.1"/>
    <property type="molecule type" value="Genomic_DNA"/>
</dbReference>
<dbReference type="NCBIfam" id="TIGR04183">
    <property type="entry name" value="Por_Secre_tail"/>
    <property type="match status" value="1"/>
</dbReference>
<gene>
    <name evidence="3" type="ORF">ACFSVN_05260</name>
</gene>
<name>A0ABW5JGF7_9BACT</name>
<dbReference type="RefSeq" id="WP_390299625.1">
    <property type="nucleotide sequence ID" value="NZ_JBHULI010000022.1"/>
</dbReference>
<sequence length="170" mass="18396">MKNILYAGLLILCMCVFTELHAQSVVSFMGGDFNSPSMKLNFSAGEVISGGFSGSTISLAGGFTSREDVIATSNEQITDALPTVFRLNQNYPNPFNPTTNITYDLPKASQVRMEVYNAIGAQVAVLTEGYRSAGTHTVKFNASGYASGMYFYRFIAAGKVISTKKMLLIK</sequence>
<evidence type="ECO:0000313" key="4">
    <source>
        <dbReference type="Proteomes" id="UP001597460"/>
    </source>
</evidence>
<feature type="signal peptide" evidence="1">
    <location>
        <begin position="1"/>
        <end position="22"/>
    </location>
</feature>